<dbReference type="PANTHER" id="PTHR33169:SF14">
    <property type="entry name" value="TRANSCRIPTIONAL REGULATOR RV3488"/>
    <property type="match status" value="1"/>
</dbReference>
<dbReference type="Gene3D" id="1.10.10.10">
    <property type="entry name" value="Winged helix-like DNA-binding domain superfamily/Winged helix DNA-binding domain"/>
    <property type="match status" value="1"/>
</dbReference>
<evidence type="ECO:0000313" key="4">
    <source>
        <dbReference type="Proteomes" id="UP000540412"/>
    </source>
</evidence>
<gene>
    <name evidence="3" type="ORF">BJY24_007736</name>
</gene>
<dbReference type="PANTHER" id="PTHR33169">
    <property type="entry name" value="PADR-FAMILY TRANSCRIPTIONAL REGULATOR"/>
    <property type="match status" value="1"/>
</dbReference>
<dbReference type="InterPro" id="IPR005149">
    <property type="entry name" value="Tscrpt_reg_PadR_N"/>
</dbReference>
<organism evidence="3 4">
    <name type="scientific">Nocardia transvalensis</name>
    <dbReference type="NCBI Taxonomy" id="37333"/>
    <lineage>
        <taxon>Bacteria</taxon>
        <taxon>Bacillati</taxon>
        <taxon>Actinomycetota</taxon>
        <taxon>Actinomycetes</taxon>
        <taxon>Mycobacteriales</taxon>
        <taxon>Nocardiaceae</taxon>
        <taxon>Nocardia</taxon>
    </lineage>
</organism>
<dbReference type="InterPro" id="IPR052509">
    <property type="entry name" value="Metal_resp_DNA-bind_regulator"/>
</dbReference>
<dbReference type="InterPro" id="IPR036388">
    <property type="entry name" value="WH-like_DNA-bd_sf"/>
</dbReference>
<dbReference type="Pfam" id="PF03551">
    <property type="entry name" value="PadR"/>
    <property type="match status" value="1"/>
</dbReference>
<dbReference type="AlphaFoldDB" id="A0A7W9PNA9"/>
<dbReference type="InterPro" id="IPR036390">
    <property type="entry name" value="WH_DNA-bd_sf"/>
</dbReference>
<sequence length="115" mass="12921">MPAKVRMTLQTLQVLQALLERPSDEHYGLKISEHSGLPTGSIYPILTRLETAGWVTSDWEEIDESAEGRRRRRYYQLTTDGTAAARDEIAKMQARLSTSRSTSWAPSPEPGWGMA</sequence>
<evidence type="ECO:0000256" key="1">
    <source>
        <dbReference type="SAM" id="MobiDB-lite"/>
    </source>
</evidence>
<comment type="caution">
    <text evidence="3">The sequence shown here is derived from an EMBL/GenBank/DDBJ whole genome shotgun (WGS) entry which is preliminary data.</text>
</comment>
<feature type="domain" description="Transcription regulator PadR N-terminal" evidence="2">
    <location>
        <begin position="32"/>
        <end position="85"/>
    </location>
</feature>
<protein>
    <submittedName>
        <fullName evidence="3">DNA-binding PadR family transcriptional regulator</fullName>
    </submittedName>
</protein>
<name>A0A7W9PNA9_9NOCA</name>
<reference evidence="3 4" key="1">
    <citation type="submission" date="2020-08" db="EMBL/GenBank/DDBJ databases">
        <title>Sequencing the genomes of 1000 actinobacteria strains.</title>
        <authorList>
            <person name="Klenk H.-P."/>
        </authorList>
    </citation>
    <scope>NUCLEOTIDE SEQUENCE [LARGE SCALE GENOMIC DNA]</scope>
    <source>
        <strain evidence="3 4">DSM 43582</strain>
    </source>
</reference>
<dbReference type="RefSeq" id="WP_040747034.1">
    <property type="nucleotide sequence ID" value="NZ_JACHIT010000002.1"/>
</dbReference>
<evidence type="ECO:0000313" key="3">
    <source>
        <dbReference type="EMBL" id="MBB5918824.1"/>
    </source>
</evidence>
<accession>A0A7W9PNA9</accession>
<evidence type="ECO:0000259" key="2">
    <source>
        <dbReference type="Pfam" id="PF03551"/>
    </source>
</evidence>
<dbReference type="GO" id="GO:0003677">
    <property type="term" value="F:DNA binding"/>
    <property type="evidence" value="ECO:0007669"/>
    <property type="project" value="UniProtKB-KW"/>
</dbReference>
<dbReference type="Proteomes" id="UP000540412">
    <property type="component" value="Unassembled WGS sequence"/>
</dbReference>
<proteinExistence type="predicted"/>
<feature type="region of interest" description="Disordered" evidence="1">
    <location>
        <begin position="93"/>
        <end position="115"/>
    </location>
</feature>
<keyword evidence="3" id="KW-0238">DNA-binding</keyword>
<dbReference type="EMBL" id="JACHIT010000002">
    <property type="protein sequence ID" value="MBB5918824.1"/>
    <property type="molecule type" value="Genomic_DNA"/>
</dbReference>
<keyword evidence="4" id="KW-1185">Reference proteome</keyword>
<dbReference type="SUPFAM" id="SSF46785">
    <property type="entry name" value="Winged helix' DNA-binding domain"/>
    <property type="match status" value="1"/>
</dbReference>
<feature type="compositionally biased region" description="Polar residues" evidence="1">
    <location>
        <begin position="95"/>
        <end position="105"/>
    </location>
</feature>